<protein>
    <submittedName>
        <fullName evidence="1">Peroxiredoxin</fullName>
    </submittedName>
</protein>
<dbReference type="InterPro" id="IPR015946">
    <property type="entry name" value="KH_dom-like_a/b"/>
</dbReference>
<dbReference type="RefSeq" id="WP_104968112.1">
    <property type="nucleotide sequence ID" value="NZ_CP025536.1"/>
</dbReference>
<dbReference type="KEGG" id="splr:C0J00_06545"/>
<gene>
    <name evidence="1" type="ORF">C0J00_06545</name>
</gene>
<dbReference type="Gene3D" id="3.30.300.20">
    <property type="match status" value="1"/>
</dbReference>
<dbReference type="OrthoDB" id="2990196at2"/>
<sequence>MYQTKIKGDKLYHSVSEGYGKSVELFGFPKDGETPMSLVNIALASCVTMCIQGYFARFHQETVVASVVDSTYDEGHFKLLVGIAHVLDDTMIEEILAYVDEQCRVKKMLRDDLTYEISLGENNDF</sequence>
<dbReference type="EMBL" id="CP025536">
    <property type="protein sequence ID" value="AUW96789.1"/>
    <property type="molecule type" value="Genomic_DNA"/>
</dbReference>
<dbReference type="SUPFAM" id="SSF82784">
    <property type="entry name" value="OsmC-like"/>
    <property type="match status" value="1"/>
</dbReference>
<dbReference type="Proteomes" id="UP000238956">
    <property type="component" value="Chromosome"/>
</dbReference>
<dbReference type="InterPro" id="IPR036102">
    <property type="entry name" value="OsmC/Ohrsf"/>
</dbReference>
<dbReference type="AlphaFoldDB" id="A0A2L0D5A5"/>
<accession>A0A2L0D5A5</accession>
<reference evidence="1 2" key="1">
    <citation type="submission" date="2017-12" db="EMBL/GenBank/DDBJ databases">
        <authorList>
            <person name="Hurst M.R.H."/>
        </authorList>
    </citation>
    <scope>NUCLEOTIDE SEQUENCE [LARGE SCALE GENOMIC DNA]</scope>
    <source>
        <strain evidence="1 2">TH11417</strain>
    </source>
</reference>
<dbReference type="GeneID" id="98393565"/>
<evidence type="ECO:0000313" key="2">
    <source>
        <dbReference type="Proteomes" id="UP000238956"/>
    </source>
</evidence>
<name>A0A2L0D5A5_9STRE</name>
<evidence type="ECO:0000313" key="1">
    <source>
        <dbReference type="EMBL" id="AUW96789.1"/>
    </source>
</evidence>
<organism evidence="1 2">
    <name type="scientific">Streptococcus pluranimalium</name>
    <dbReference type="NCBI Taxonomy" id="82348"/>
    <lineage>
        <taxon>Bacteria</taxon>
        <taxon>Bacillati</taxon>
        <taxon>Bacillota</taxon>
        <taxon>Bacilli</taxon>
        <taxon>Lactobacillales</taxon>
        <taxon>Streptococcaceae</taxon>
        <taxon>Streptococcus</taxon>
    </lineage>
</organism>
<keyword evidence="2" id="KW-1185">Reference proteome</keyword>
<reference evidence="1 2" key="2">
    <citation type="submission" date="2018-02" db="EMBL/GenBank/DDBJ databases">
        <title>Whole genome sequencing analysis of Streptococcus pluranimalium isolated from cattle infected mastitis in China.</title>
        <authorList>
            <person name="Zhang J.-R."/>
            <person name="Hu G.-Z."/>
        </authorList>
    </citation>
    <scope>NUCLEOTIDE SEQUENCE [LARGE SCALE GENOMIC DNA]</scope>
    <source>
        <strain evidence="1 2">TH11417</strain>
    </source>
</reference>
<proteinExistence type="predicted"/>